<dbReference type="EMBL" id="CM055733">
    <property type="protein sequence ID" value="KAJ8009925.1"/>
    <property type="molecule type" value="Genomic_DNA"/>
</dbReference>
<evidence type="ECO:0000313" key="2">
    <source>
        <dbReference type="Proteomes" id="UP001157502"/>
    </source>
</evidence>
<reference evidence="1" key="1">
    <citation type="submission" date="2021-05" db="EMBL/GenBank/DDBJ databases">
        <authorList>
            <person name="Pan Q."/>
            <person name="Jouanno E."/>
            <person name="Zahm M."/>
            <person name="Klopp C."/>
            <person name="Cabau C."/>
            <person name="Louis A."/>
            <person name="Berthelot C."/>
            <person name="Parey E."/>
            <person name="Roest Crollius H."/>
            <person name="Montfort J."/>
            <person name="Robinson-Rechavi M."/>
            <person name="Bouchez O."/>
            <person name="Lampietro C."/>
            <person name="Lopez Roques C."/>
            <person name="Donnadieu C."/>
            <person name="Postlethwait J."/>
            <person name="Bobe J."/>
            <person name="Dillon D."/>
            <person name="Chandos A."/>
            <person name="von Hippel F."/>
            <person name="Guiguen Y."/>
        </authorList>
    </citation>
    <scope>NUCLEOTIDE SEQUENCE</scope>
    <source>
        <strain evidence="1">YG-Jan2019</strain>
    </source>
</reference>
<name>A0ACC2H2K9_DALPE</name>
<comment type="caution">
    <text evidence="1">The sequence shown here is derived from an EMBL/GenBank/DDBJ whole genome shotgun (WGS) entry which is preliminary data.</text>
</comment>
<gene>
    <name evidence="1" type="ORF">DPEC_G00069220</name>
</gene>
<sequence>MNRKKPSTGGFESMHATSKDLFNNRMSTVPNGILLNVARFKGDLGAAIAVITSLTVGFLTIPNNILYFIDNKHGTRSSGRPGANTLPSSPLPTDRPQSEYAYIHAGIALILLGCLAMAVSIVLSYFALESKRKMETQRALTEAQSALREPELCWSV</sequence>
<accession>A0ACC2H2K9</accession>
<evidence type="ECO:0000313" key="1">
    <source>
        <dbReference type="EMBL" id="KAJ8009925.1"/>
    </source>
</evidence>
<protein>
    <submittedName>
        <fullName evidence="1">Uncharacterized protein</fullName>
    </submittedName>
</protein>
<keyword evidence="2" id="KW-1185">Reference proteome</keyword>
<proteinExistence type="predicted"/>
<organism evidence="1 2">
    <name type="scientific">Dallia pectoralis</name>
    <name type="common">Alaska blackfish</name>
    <dbReference type="NCBI Taxonomy" id="75939"/>
    <lineage>
        <taxon>Eukaryota</taxon>
        <taxon>Metazoa</taxon>
        <taxon>Chordata</taxon>
        <taxon>Craniata</taxon>
        <taxon>Vertebrata</taxon>
        <taxon>Euteleostomi</taxon>
        <taxon>Actinopterygii</taxon>
        <taxon>Neopterygii</taxon>
        <taxon>Teleostei</taxon>
        <taxon>Protacanthopterygii</taxon>
        <taxon>Esociformes</taxon>
        <taxon>Umbridae</taxon>
        <taxon>Dallia</taxon>
    </lineage>
</organism>
<dbReference type="Proteomes" id="UP001157502">
    <property type="component" value="Chromosome 6"/>
</dbReference>